<evidence type="ECO:0000256" key="1">
    <source>
        <dbReference type="SAM" id="MobiDB-lite"/>
    </source>
</evidence>
<gene>
    <name evidence="2" type="ORF">E2C01_038016</name>
</gene>
<name>A0A5B7FIR9_PORTR</name>
<comment type="caution">
    <text evidence="2">The sequence shown here is derived from an EMBL/GenBank/DDBJ whole genome shotgun (WGS) entry which is preliminary data.</text>
</comment>
<evidence type="ECO:0000313" key="2">
    <source>
        <dbReference type="EMBL" id="MPC44344.1"/>
    </source>
</evidence>
<organism evidence="2 3">
    <name type="scientific">Portunus trituberculatus</name>
    <name type="common">Swimming crab</name>
    <name type="synonym">Neptunus trituberculatus</name>
    <dbReference type="NCBI Taxonomy" id="210409"/>
    <lineage>
        <taxon>Eukaryota</taxon>
        <taxon>Metazoa</taxon>
        <taxon>Ecdysozoa</taxon>
        <taxon>Arthropoda</taxon>
        <taxon>Crustacea</taxon>
        <taxon>Multicrustacea</taxon>
        <taxon>Malacostraca</taxon>
        <taxon>Eumalacostraca</taxon>
        <taxon>Eucarida</taxon>
        <taxon>Decapoda</taxon>
        <taxon>Pleocyemata</taxon>
        <taxon>Brachyura</taxon>
        <taxon>Eubrachyura</taxon>
        <taxon>Portunoidea</taxon>
        <taxon>Portunidae</taxon>
        <taxon>Portuninae</taxon>
        <taxon>Portunus</taxon>
    </lineage>
</organism>
<dbReference type="EMBL" id="VSRR010006235">
    <property type="protein sequence ID" value="MPC44344.1"/>
    <property type="molecule type" value="Genomic_DNA"/>
</dbReference>
<accession>A0A5B7FIR9</accession>
<feature type="compositionally biased region" description="Low complexity" evidence="1">
    <location>
        <begin position="32"/>
        <end position="52"/>
    </location>
</feature>
<proteinExistence type="predicted"/>
<protein>
    <submittedName>
        <fullName evidence="2">Uncharacterized protein</fullName>
    </submittedName>
</protein>
<dbReference type="AlphaFoldDB" id="A0A5B7FIR9"/>
<evidence type="ECO:0000313" key="3">
    <source>
        <dbReference type="Proteomes" id="UP000324222"/>
    </source>
</evidence>
<dbReference type="Proteomes" id="UP000324222">
    <property type="component" value="Unassembled WGS sequence"/>
</dbReference>
<reference evidence="2 3" key="1">
    <citation type="submission" date="2019-05" db="EMBL/GenBank/DDBJ databases">
        <title>Another draft genome of Portunus trituberculatus and its Hox gene families provides insights of decapod evolution.</title>
        <authorList>
            <person name="Jeong J.-H."/>
            <person name="Song I."/>
            <person name="Kim S."/>
            <person name="Choi T."/>
            <person name="Kim D."/>
            <person name="Ryu S."/>
            <person name="Kim W."/>
        </authorList>
    </citation>
    <scope>NUCLEOTIDE SEQUENCE [LARGE SCALE GENOMIC DNA]</scope>
    <source>
        <tissue evidence="2">Muscle</tissue>
    </source>
</reference>
<sequence length="94" mass="10167">MPPCTSTCPGSPRGYETSLEDQKTRWGLPHLSPASGSGRGGRVSSLSAGAGRDTCTTYRTPSQESCVQDRKIKKLPPPEASYYQAFSYLLHFAV</sequence>
<keyword evidence="3" id="KW-1185">Reference proteome</keyword>
<feature type="region of interest" description="Disordered" evidence="1">
    <location>
        <begin position="1"/>
        <end position="60"/>
    </location>
</feature>